<proteinExistence type="predicted"/>
<evidence type="ECO:0000256" key="1">
    <source>
        <dbReference type="ARBA" id="ARBA00023015"/>
    </source>
</evidence>
<evidence type="ECO:0000256" key="3">
    <source>
        <dbReference type="ARBA" id="ARBA00023163"/>
    </source>
</evidence>
<gene>
    <name evidence="6" type="ORF">FHW37_10519</name>
</gene>
<dbReference type="InterPro" id="IPR036390">
    <property type="entry name" value="WH_DNA-bd_sf"/>
</dbReference>
<keyword evidence="3" id="KW-0804">Transcription</keyword>
<evidence type="ECO:0000259" key="5">
    <source>
        <dbReference type="PROSITE" id="PS51118"/>
    </source>
</evidence>
<dbReference type="AlphaFoldDB" id="A0A561QNH8"/>
<dbReference type="Pfam" id="PF01638">
    <property type="entry name" value="HxlR"/>
    <property type="match status" value="1"/>
</dbReference>
<evidence type="ECO:0000256" key="4">
    <source>
        <dbReference type="SAM" id="MobiDB-lite"/>
    </source>
</evidence>
<dbReference type="PROSITE" id="PS51118">
    <property type="entry name" value="HTH_HXLR"/>
    <property type="match status" value="1"/>
</dbReference>
<protein>
    <submittedName>
        <fullName evidence="6">HxlR family transcriptional regulator</fullName>
    </submittedName>
</protein>
<dbReference type="InterPro" id="IPR036388">
    <property type="entry name" value="WH-like_DNA-bd_sf"/>
</dbReference>
<dbReference type="PANTHER" id="PTHR33204:SF37">
    <property type="entry name" value="HTH-TYPE TRANSCRIPTIONAL REGULATOR YODB"/>
    <property type="match status" value="1"/>
</dbReference>
<name>A0A561QNH8_9HYPH</name>
<dbReference type="InterPro" id="IPR002577">
    <property type="entry name" value="HTH_HxlR"/>
</dbReference>
<feature type="region of interest" description="Disordered" evidence="4">
    <location>
        <begin position="1"/>
        <end position="30"/>
    </location>
</feature>
<keyword evidence="2" id="KW-0238">DNA-binding</keyword>
<dbReference type="RefSeq" id="WP_432442876.1">
    <property type="nucleotide sequence ID" value="NZ_VIWP01000005.1"/>
</dbReference>
<evidence type="ECO:0000313" key="7">
    <source>
        <dbReference type="Proteomes" id="UP000320653"/>
    </source>
</evidence>
<feature type="compositionally biased region" description="Basic and acidic residues" evidence="4">
    <location>
        <begin position="21"/>
        <end position="30"/>
    </location>
</feature>
<dbReference type="GO" id="GO:0003677">
    <property type="term" value="F:DNA binding"/>
    <property type="evidence" value="ECO:0007669"/>
    <property type="project" value="UniProtKB-KW"/>
</dbReference>
<evidence type="ECO:0000313" key="6">
    <source>
        <dbReference type="EMBL" id="TWF51923.1"/>
    </source>
</evidence>
<comment type="caution">
    <text evidence="6">The sequence shown here is derived from an EMBL/GenBank/DDBJ whole genome shotgun (WGS) entry which is preliminary data.</text>
</comment>
<keyword evidence="7" id="KW-1185">Reference proteome</keyword>
<evidence type="ECO:0000256" key="2">
    <source>
        <dbReference type="ARBA" id="ARBA00023125"/>
    </source>
</evidence>
<organism evidence="6 7">
    <name type="scientific">Neorhizobium alkalisoli</name>
    <dbReference type="NCBI Taxonomy" id="528178"/>
    <lineage>
        <taxon>Bacteria</taxon>
        <taxon>Pseudomonadati</taxon>
        <taxon>Pseudomonadota</taxon>
        <taxon>Alphaproteobacteria</taxon>
        <taxon>Hyphomicrobiales</taxon>
        <taxon>Rhizobiaceae</taxon>
        <taxon>Rhizobium/Agrobacterium group</taxon>
        <taxon>Neorhizobium</taxon>
    </lineage>
</organism>
<dbReference type="Proteomes" id="UP000320653">
    <property type="component" value="Unassembled WGS sequence"/>
</dbReference>
<sequence length="144" mass="16082">MSDRRQKAEATRRTQNIPAAMREEKDERPTGARLASDRLLLDEIASKWSILVLGALCHGPLRFNQLKRELDGVTQKALTQCLRRLERDGILSRTVLPTSPVSVEYGITPLGRTLEAPFKALADWTVKHGEDVGTARTRYDAGSK</sequence>
<dbReference type="PANTHER" id="PTHR33204">
    <property type="entry name" value="TRANSCRIPTIONAL REGULATOR, MARR FAMILY"/>
    <property type="match status" value="1"/>
</dbReference>
<reference evidence="6 7" key="1">
    <citation type="submission" date="2019-06" db="EMBL/GenBank/DDBJ databases">
        <title>Sorghum-associated microbial communities from plants grown in Nebraska, USA.</title>
        <authorList>
            <person name="Schachtman D."/>
        </authorList>
    </citation>
    <scope>NUCLEOTIDE SEQUENCE [LARGE SCALE GENOMIC DNA]</scope>
    <source>
        <strain evidence="6 7">1225</strain>
    </source>
</reference>
<accession>A0A561QNH8</accession>
<keyword evidence="1" id="KW-0805">Transcription regulation</keyword>
<dbReference type="EMBL" id="VIWP01000005">
    <property type="protein sequence ID" value="TWF51923.1"/>
    <property type="molecule type" value="Genomic_DNA"/>
</dbReference>
<dbReference type="Gene3D" id="1.10.10.10">
    <property type="entry name" value="Winged helix-like DNA-binding domain superfamily/Winged helix DNA-binding domain"/>
    <property type="match status" value="1"/>
</dbReference>
<dbReference type="SUPFAM" id="SSF46785">
    <property type="entry name" value="Winged helix' DNA-binding domain"/>
    <property type="match status" value="1"/>
</dbReference>
<feature type="domain" description="HTH hxlR-type" evidence="5">
    <location>
        <begin position="35"/>
        <end position="133"/>
    </location>
</feature>
<feature type="compositionally biased region" description="Basic and acidic residues" evidence="4">
    <location>
        <begin position="1"/>
        <end position="12"/>
    </location>
</feature>